<reference evidence="1 2" key="1">
    <citation type="submission" date="2015-09" db="EMBL/GenBank/DDBJ databases">
        <title>Genome sequence of ICMP 19499.</title>
        <authorList>
            <person name="Visnovsky S.B."/>
            <person name="Lu A."/>
            <person name="Panda P."/>
            <person name="Pitman A.R."/>
        </authorList>
    </citation>
    <scope>NUCLEOTIDE SEQUENCE [LARGE SCALE GENOMIC DNA]</scope>
    <source>
        <strain evidence="1 2">ICMP 19499</strain>
    </source>
</reference>
<dbReference type="AlphaFoldDB" id="A0AAW3M6K1"/>
<evidence type="ECO:0000313" key="2">
    <source>
        <dbReference type="Proteomes" id="UP000054513"/>
    </source>
</evidence>
<dbReference type="Proteomes" id="UP000054513">
    <property type="component" value="Unassembled WGS sequence"/>
</dbReference>
<name>A0AAW3M6K1_PSESS</name>
<organism evidence="1 2">
    <name type="scientific">Pseudomonas savastanoi</name>
    <name type="common">Pseudomonas syringae pv. savastanoi</name>
    <dbReference type="NCBI Taxonomy" id="29438"/>
    <lineage>
        <taxon>Bacteria</taxon>
        <taxon>Pseudomonadati</taxon>
        <taxon>Pseudomonadota</taxon>
        <taxon>Gammaproteobacteria</taxon>
        <taxon>Pseudomonadales</taxon>
        <taxon>Pseudomonadaceae</taxon>
        <taxon>Pseudomonas</taxon>
    </lineage>
</organism>
<comment type="caution">
    <text evidence="1">The sequence shown here is derived from an EMBL/GenBank/DDBJ whole genome shotgun (WGS) entry which is preliminary data.</text>
</comment>
<dbReference type="RefSeq" id="WP_058399743.1">
    <property type="nucleotide sequence ID" value="NZ_LKCI01000001.1"/>
</dbReference>
<proteinExistence type="predicted"/>
<dbReference type="EMBL" id="LKCI01000001">
    <property type="protein sequence ID" value="KTC62423.1"/>
    <property type="molecule type" value="Genomic_DNA"/>
</dbReference>
<protein>
    <submittedName>
        <fullName evidence="1">Uncharacterized protein</fullName>
    </submittedName>
</protein>
<accession>A0AAW3M6K1</accession>
<gene>
    <name evidence="1" type="ORF">AO287_26525</name>
</gene>
<sequence>MLVKIENSTQEEKAVIKVACPYDDKFIKGAGNSSGKFSHSENCWIFPARSEAKARALLIEVFGTDDTATSPKIDVRVTFPSVYYVDKDAIRLAGRLIARATSRDSKAVLGDDVELVAGWVHGGGSAKNWETRTSEGSVYEIFDFEASKLEALRALNFIEVEVIGGEPISQEITLREIANNTPIVSITDSVTVLKYAALTATLNSETKTVDFTGAELLMSKKDWEAAYEIFEKFAVNQAA</sequence>
<evidence type="ECO:0000313" key="1">
    <source>
        <dbReference type="EMBL" id="KTC62423.1"/>
    </source>
</evidence>